<protein>
    <submittedName>
        <fullName evidence="1">Uncharacterized protein</fullName>
    </submittedName>
</protein>
<evidence type="ECO:0000313" key="1">
    <source>
        <dbReference type="EMBL" id="JAT15200.1"/>
    </source>
</evidence>
<reference evidence="1" key="1">
    <citation type="submission" date="2015-11" db="EMBL/GenBank/DDBJ databases">
        <title>De novo transcriptome assembly of four potential Pierce s Disease insect vectors from Arizona vineyards.</title>
        <authorList>
            <person name="Tassone E.E."/>
        </authorList>
    </citation>
    <scope>NUCLEOTIDE SEQUENCE</scope>
</reference>
<feature type="non-terminal residue" evidence="1">
    <location>
        <position position="1"/>
    </location>
</feature>
<sequence>TTSLTRNKHVSTRKEAIGLDIVSRNPFEVLQDESLIIKESECANVVVPNKVSASKRQQTHAIESATSKAIQSTQQEKRQHTRYNRKYKIKKQSLLLCADSHGRNITFHLNKHTKSFNCVGFVRPGGLAEQILNFHNIDGEK</sequence>
<feature type="non-terminal residue" evidence="1">
    <location>
        <position position="141"/>
    </location>
</feature>
<proteinExistence type="predicted"/>
<name>A0A1B6KUT7_9HEMI</name>
<accession>A0A1B6KUT7</accession>
<gene>
    <name evidence="1" type="ORF">g.50751</name>
</gene>
<organism evidence="1">
    <name type="scientific">Graphocephala atropunctata</name>
    <dbReference type="NCBI Taxonomy" id="36148"/>
    <lineage>
        <taxon>Eukaryota</taxon>
        <taxon>Metazoa</taxon>
        <taxon>Ecdysozoa</taxon>
        <taxon>Arthropoda</taxon>
        <taxon>Hexapoda</taxon>
        <taxon>Insecta</taxon>
        <taxon>Pterygota</taxon>
        <taxon>Neoptera</taxon>
        <taxon>Paraneoptera</taxon>
        <taxon>Hemiptera</taxon>
        <taxon>Auchenorrhyncha</taxon>
        <taxon>Membracoidea</taxon>
        <taxon>Cicadellidae</taxon>
        <taxon>Cicadellinae</taxon>
        <taxon>Cicadellini</taxon>
        <taxon>Graphocephala</taxon>
    </lineage>
</organism>
<dbReference type="AlphaFoldDB" id="A0A1B6KUT7"/>
<dbReference type="EMBL" id="GEBQ01024777">
    <property type="protein sequence ID" value="JAT15200.1"/>
    <property type="molecule type" value="Transcribed_RNA"/>
</dbReference>